<dbReference type="PANTHER" id="PTHR44830">
    <property type="entry name" value="ELONGATION FACTOR 1 ALPHA"/>
    <property type="match status" value="1"/>
</dbReference>
<keyword evidence="1" id="KW-0251">Elongation factor</keyword>
<protein>
    <submittedName>
        <fullName evidence="1">Elongation factor 1-alpha 1</fullName>
    </submittedName>
</protein>
<reference evidence="1 2" key="1">
    <citation type="journal article" date="2019" name="Mol. Ecol. Resour.">
        <title>Improving Illumina assemblies with Hi-C and long reads: an example with the North African dromedary.</title>
        <authorList>
            <person name="Elbers J.P."/>
            <person name="Rogers M.F."/>
            <person name="Perelman P.L."/>
            <person name="Proskuryakova A.A."/>
            <person name="Serdyukova N.A."/>
            <person name="Johnson W.E."/>
            <person name="Horin P."/>
            <person name="Corander J."/>
            <person name="Murphy D."/>
            <person name="Burger P.A."/>
        </authorList>
    </citation>
    <scope>NUCLEOTIDE SEQUENCE [LARGE SCALE GENOMIC DNA]</scope>
    <source>
        <strain evidence="1">Drom800</strain>
        <tissue evidence="1">Blood</tissue>
    </source>
</reference>
<dbReference type="EMBL" id="JWIN03000001">
    <property type="protein sequence ID" value="KAB1283045.1"/>
    <property type="molecule type" value="Genomic_DNA"/>
</dbReference>
<dbReference type="PANTHER" id="PTHR44830:SF1">
    <property type="entry name" value="TR-TYPE G DOMAIN-CONTAINING PROTEIN"/>
    <property type="match status" value="1"/>
</dbReference>
<organism evidence="1 2">
    <name type="scientific">Camelus dromedarius</name>
    <name type="common">Dromedary</name>
    <name type="synonym">Arabian camel</name>
    <dbReference type="NCBI Taxonomy" id="9838"/>
    <lineage>
        <taxon>Eukaryota</taxon>
        <taxon>Metazoa</taxon>
        <taxon>Chordata</taxon>
        <taxon>Craniata</taxon>
        <taxon>Vertebrata</taxon>
        <taxon>Euteleostomi</taxon>
        <taxon>Mammalia</taxon>
        <taxon>Eutheria</taxon>
        <taxon>Laurasiatheria</taxon>
        <taxon>Artiodactyla</taxon>
        <taxon>Tylopoda</taxon>
        <taxon>Camelidae</taxon>
        <taxon>Camelus</taxon>
    </lineage>
</organism>
<keyword evidence="2" id="KW-1185">Reference proteome</keyword>
<dbReference type="GO" id="GO:0003746">
    <property type="term" value="F:translation elongation factor activity"/>
    <property type="evidence" value="ECO:0007669"/>
    <property type="project" value="UniProtKB-KW"/>
</dbReference>
<evidence type="ECO:0000313" key="2">
    <source>
        <dbReference type="Proteomes" id="UP000299084"/>
    </source>
</evidence>
<name>A0A5N4EI59_CAMDR</name>
<comment type="caution">
    <text evidence="1">The sequence shown here is derived from an EMBL/GenBank/DDBJ whole genome shotgun (WGS) entry which is preliminary data.</text>
</comment>
<accession>A0A5N4EI59</accession>
<proteinExistence type="predicted"/>
<dbReference type="Proteomes" id="UP000299084">
    <property type="component" value="Unassembled WGS sequence"/>
</dbReference>
<sequence length="110" mass="11964">MLEPWKVIHKDGNASGTTVPEALDGILPPTHPADKPFCLSLQDIYNIDGIASSKALPWDYVCFNVKKVSVKDVHHSNMAGDGKNDPPVEEADFLTILNYPGQISTGYTPV</sequence>
<dbReference type="AlphaFoldDB" id="A0A5N4EI59"/>
<gene>
    <name evidence="1" type="ORF">Cadr_000001087</name>
</gene>
<keyword evidence="1" id="KW-0648">Protein biosynthesis</keyword>
<evidence type="ECO:0000313" key="1">
    <source>
        <dbReference type="EMBL" id="KAB1283045.1"/>
    </source>
</evidence>